<dbReference type="PANTHER" id="PTHR43283:SF11">
    <property type="entry name" value="BETA-LACTAMASE-RELATED DOMAIN-CONTAINING PROTEIN"/>
    <property type="match status" value="1"/>
</dbReference>
<evidence type="ECO:0000256" key="1">
    <source>
        <dbReference type="ARBA" id="ARBA00022801"/>
    </source>
</evidence>
<keyword evidence="1" id="KW-0378">Hydrolase</keyword>
<organism evidence="3 4">
    <name type="scientific">Acetobacter cerevisiae</name>
    <dbReference type="NCBI Taxonomy" id="178900"/>
    <lineage>
        <taxon>Bacteria</taxon>
        <taxon>Pseudomonadati</taxon>
        <taxon>Pseudomonadota</taxon>
        <taxon>Alphaproteobacteria</taxon>
        <taxon>Acetobacterales</taxon>
        <taxon>Acetobacteraceae</taxon>
        <taxon>Acetobacter</taxon>
    </lineage>
</organism>
<dbReference type="InterPro" id="IPR001466">
    <property type="entry name" value="Beta-lactam-related"/>
</dbReference>
<comment type="caution">
    <text evidence="3">The sequence shown here is derived from an EMBL/GenBank/DDBJ whole genome shotgun (WGS) entry which is preliminary data.</text>
</comment>
<feature type="domain" description="Beta-lactamase-related" evidence="2">
    <location>
        <begin position="43"/>
        <end position="371"/>
    </location>
</feature>
<evidence type="ECO:0000259" key="2">
    <source>
        <dbReference type="Pfam" id="PF00144"/>
    </source>
</evidence>
<dbReference type="RefSeq" id="WP_062248666.1">
    <property type="nucleotide sequence ID" value="NZ_LHZA01000128.1"/>
</dbReference>
<reference evidence="3 4" key="1">
    <citation type="submission" date="2015-06" db="EMBL/GenBank/DDBJ databases">
        <title>Improved classification and identification of acetic acid bacteria using matrix-assisted laser desorption/ionization time-of-flight mass spectrometry; Gluconobacter nephelii and Gluconobacter uchimurae are later heterotypic synonyms of Gluconobacter japonicus and Gluconobacter oxydans, respectively.</title>
        <authorList>
            <person name="Li L."/>
            <person name="Cleenwerck I."/>
            <person name="De Vuyst L."/>
            <person name="Vandamme P."/>
        </authorList>
    </citation>
    <scope>NUCLEOTIDE SEQUENCE [LARGE SCALE GENOMIC DNA]</scope>
    <source>
        <strain evidence="3 4">LMG 1625</strain>
    </source>
</reference>
<dbReference type="Pfam" id="PF00144">
    <property type="entry name" value="Beta-lactamase"/>
    <property type="match status" value="1"/>
</dbReference>
<dbReference type="EMBL" id="LHZA01000128">
    <property type="protein sequence ID" value="KXU96322.1"/>
    <property type="molecule type" value="Genomic_DNA"/>
</dbReference>
<dbReference type="InterPro" id="IPR050789">
    <property type="entry name" value="Diverse_Enzym_Activities"/>
</dbReference>
<dbReference type="Proteomes" id="UP000075473">
    <property type="component" value="Unassembled WGS sequence"/>
</dbReference>
<dbReference type="InterPro" id="IPR006311">
    <property type="entry name" value="TAT_signal"/>
</dbReference>
<dbReference type="PANTHER" id="PTHR43283">
    <property type="entry name" value="BETA-LACTAMASE-RELATED"/>
    <property type="match status" value="1"/>
</dbReference>
<dbReference type="PROSITE" id="PS51318">
    <property type="entry name" value="TAT"/>
    <property type="match status" value="1"/>
</dbReference>
<accession>A0A149QGA9</accession>
<protein>
    <submittedName>
        <fullName evidence="3">Beta-lactamase</fullName>
    </submittedName>
</protein>
<evidence type="ECO:0000313" key="3">
    <source>
        <dbReference type="EMBL" id="KXU96322.1"/>
    </source>
</evidence>
<gene>
    <name evidence="3" type="ORF">AD928_04715</name>
</gene>
<dbReference type="SUPFAM" id="SSF56601">
    <property type="entry name" value="beta-lactamase/transpeptidase-like"/>
    <property type="match status" value="1"/>
</dbReference>
<dbReference type="GO" id="GO:0016787">
    <property type="term" value="F:hydrolase activity"/>
    <property type="evidence" value="ECO:0007669"/>
    <property type="project" value="UniProtKB-KW"/>
</dbReference>
<dbReference type="PATRIC" id="fig|178900.5.peg.1513"/>
<dbReference type="Gene3D" id="3.40.710.10">
    <property type="entry name" value="DD-peptidase/beta-lactamase superfamily"/>
    <property type="match status" value="1"/>
</dbReference>
<dbReference type="InterPro" id="IPR012338">
    <property type="entry name" value="Beta-lactam/transpept-like"/>
</dbReference>
<proteinExistence type="predicted"/>
<dbReference type="PROSITE" id="PS51257">
    <property type="entry name" value="PROKAR_LIPOPROTEIN"/>
    <property type="match status" value="1"/>
</dbReference>
<dbReference type="AlphaFoldDB" id="A0A149QGA9"/>
<sequence>MTVRLPAFSRRGFLQGSSLLLAQAGLSACQTPSREADRFAKADALIEKAISKGECPGALWGVGQQGRLIHRGVFGARSLVPTREAMTWDTVFDMASLTKPMITALAVMQLVEKGLVDVDAPVARYLPQFAAAGKAQITVRLLLTHFSGLQPDLPRTPDWWGKAAATDRIMQAVPKIAPGSGFIYSDLNFITLGLLVEKLTGQTLDGYAQNAILTPLGMTQSGFVPPPSEQARIAPTQYDEHGTMLRGVVHDPTARRMNGVAGNAGLFSTAEDVARYAQALLNKRAGRPSVFPLSRATLLTMTIPQQPAGQKSLRGFGWDIASPYASPRGERLSHHSFGHTGFTGTSLWIDPDNDCYVFILTNRVHPNGGHSVVHLRHDVATAVGEALRLPLTVP</sequence>
<name>A0A149QGA9_9PROT</name>
<evidence type="ECO:0000313" key="4">
    <source>
        <dbReference type="Proteomes" id="UP000075473"/>
    </source>
</evidence>